<feature type="non-terminal residue" evidence="1">
    <location>
        <position position="68"/>
    </location>
</feature>
<gene>
    <name evidence="1" type="ORF">ALEPTO_LOCUS10536</name>
</gene>
<sequence>EISNRYSEEFMDGLDLGSSLMPPKDLMTSARVMESRCGSILTDSGCIQMTAGQVKASHSDLQPPITHG</sequence>
<accession>A0A9N9E8T4</accession>
<protein>
    <submittedName>
        <fullName evidence="1">5598_t:CDS:1</fullName>
    </submittedName>
</protein>
<dbReference type="OrthoDB" id="10252587at2759"/>
<comment type="caution">
    <text evidence="1">The sequence shown here is derived from an EMBL/GenBank/DDBJ whole genome shotgun (WGS) entry which is preliminary data.</text>
</comment>
<name>A0A9N9E8T4_9GLOM</name>
<organism evidence="1 2">
    <name type="scientific">Ambispora leptoticha</name>
    <dbReference type="NCBI Taxonomy" id="144679"/>
    <lineage>
        <taxon>Eukaryota</taxon>
        <taxon>Fungi</taxon>
        <taxon>Fungi incertae sedis</taxon>
        <taxon>Mucoromycota</taxon>
        <taxon>Glomeromycotina</taxon>
        <taxon>Glomeromycetes</taxon>
        <taxon>Archaeosporales</taxon>
        <taxon>Ambisporaceae</taxon>
        <taxon>Ambispora</taxon>
    </lineage>
</organism>
<dbReference type="Proteomes" id="UP000789508">
    <property type="component" value="Unassembled WGS sequence"/>
</dbReference>
<dbReference type="EMBL" id="CAJVPS010012071">
    <property type="protein sequence ID" value="CAG8668873.1"/>
    <property type="molecule type" value="Genomic_DNA"/>
</dbReference>
<evidence type="ECO:0000313" key="2">
    <source>
        <dbReference type="Proteomes" id="UP000789508"/>
    </source>
</evidence>
<keyword evidence="2" id="KW-1185">Reference proteome</keyword>
<reference evidence="1" key="1">
    <citation type="submission" date="2021-06" db="EMBL/GenBank/DDBJ databases">
        <authorList>
            <person name="Kallberg Y."/>
            <person name="Tangrot J."/>
            <person name="Rosling A."/>
        </authorList>
    </citation>
    <scope>NUCLEOTIDE SEQUENCE</scope>
    <source>
        <strain evidence="1">FL130A</strain>
    </source>
</reference>
<proteinExistence type="predicted"/>
<dbReference type="AlphaFoldDB" id="A0A9N9E8T4"/>
<evidence type="ECO:0000313" key="1">
    <source>
        <dbReference type="EMBL" id="CAG8668873.1"/>
    </source>
</evidence>